<organism evidence="3 4">
    <name type="scientific">Trametes cubensis</name>
    <dbReference type="NCBI Taxonomy" id="1111947"/>
    <lineage>
        <taxon>Eukaryota</taxon>
        <taxon>Fungi</taxon>
        <taxon>Dikarya</taxon>
        <taxon>Basidiomycota</taxon>
        <taxon>Agaricomycotina</taxon>
        <taxon>Agaricomycetes</taxon>
        <taxon>Polyporales</taxon>
        <taxon>Polyporaceae</taxon>
        <taxon>Trametes</taxon>
    </lineage>
</organism>
<feature type="transmembrane region" description="Helical" evidence="2">
    <location>
        <begin position="47"/>
        <end position="68"/>
    </location>
</feature>
<protein>
    <submittedName>
        <fullName evidence="3">Uncharacterized protein</fullName>
    </submittedName>
</protein>
<keyword evidence="2" id="KW-1133">Transmembrane helix</keyword>
<feature type="compositionally biased region" description="Polar residues" evidence="1">
    <location>
        <begin position="167"/>
        <end position="178"/>
    </location>
</feature>
<keyword evidence="2" id="KW-0472">Membrane</keyword>
<evidence type="ECO:0000313" key="3">
    <source>
        <dbReference type="EMBL" id="KAJ8469171.1"/>
    </source>
</evidence>
<evidence type="ECO:0000256" key="2">
    <source>
        <dbReference type="SAM" id="Phobius"/>
    </source>
</evidence>
<keyword evidence="2" id="KW-0812">Transmembrane</keyword>
<comment type="caution">
    <text evidence="3">The sequence shown here is derived from an EMBL/GenBank/DDBJ whole genome shotgun (WGS) entry which is preliminary data.</text>
</comment>
<dbReference type="Proteomes" id="UP001215151">
    <property type="component" value="Unassembled WGS sequence"/>
</dbReference>
<dbReference type="EMBL" id="JAPEVG010000302">
    <property type="protein sequence ID" value="KAJ8469171.1"/>
    <property type="molecule type" value="Genomic_DNA"/>
</dbReference>
<gene>
    <name evidence="3" type="ORF">ONZ51_g9175</name>
</gene>
<feature type="compositionally biased region" description="Polar residues" evidence="1">
    <location>
        <begin position="194"/>
        <end position="210"/>
    </location>
</feature>
<sequence>MDVNVLLPSYAGPTSSTTAPSTAVAEATSTVMKRLEATATPHLQSTVYALAASLGGCAFFAIVALGLCCQLRARVQRHDATINDRRSLIALCLNEDDNGGEQQYRSAVYNLESPSSPEGEEDHSNRIRRPVRIGLEDATGRHSFQLVHRASTSSARSGTVHHALKPTTATQGQERGHQASVSGAIQVAEGPQVSTSEVFQPGSSDSTAPTYTLGEPSPPWTRNAPLAHCQWDEDPSCSLADLASDGEAPPPYEPR</sequence>
<evidence type="ECO:0000256" key="1">
    <source>
        <dbReference type="SAM" id="MobiDB-lite"/>
    </source>
</evidence>
<feature type="region of interest" description="Disordered" evidence="1">
    <location>
        <begin position="194"/>
        <end position="255"/>
    </location>
</feature>
<reference evidence="3" key="1">
    <citation type="submission" date="2022-11" db="EMBL/GenBank/DDBJ databases">
        <title>Genome Sequence of Cubamyces cubensis.</title>
        <authorList>
            <person name="Buettner E."/>
        </authorList>
    </citation>
    <scope>NUCLEOTIDE SEQUENCE</scope>
    <source>
        <strain evidence="3">MPL-01</strain>
    </source>
</reference>
<name>A0AAD7TPC7_9APHY</name>
<evidence type="ECO:0000313" key="4">
    <source>
        <dbReference type="Proteomes" id="UP001215151"/>
    </source>
</evidence>
<feature type="region of interest" description="Disordered" evidence="1">
    <location>
        <begin position="150"/>
        <end position="178"/>
    </location>
</feature>
<accession>A0AAD7TPC7</accession>
<dbReference type="AlphaFoldDB" id="A0AAD7TPC7"/>
<keyword evidence="4" id="KW-1185">Reference proteome</keyword>
<proteinExistence type="predicted"/>